<proteinExistence type="predicted"/>
<dbReference type="InterPro" id="IPR027417">
    <property type="entry name" value="P-loop_NTPase"/>
</dbReference>
<reference evidence="1 2" key="1">
    <citation type="submission" date="2016-10" db="EMBL/GenBank/DDBJ databases">
        <title>The Draft Genome Sequence of Actinokineospora bangkokensis 44EHWT reveals the biosynthetic pathway of antifungal compounds Thailandins with unusual extender unit butylmalonyl-CoA.</title>
        <authorList>
            <person name="Greule A."/>
            <person name="Intra B."/>
            <person name="Flemming S."/>
            <person name="Rommel M.G."/>
            <person name="Panbangred W."/>
            <person name="Bechthold A."/>
        </authorList>
    </citation>
    <scope>NUCLEOTIDE SEQUENCE [LARGE SCALE GENOMIC DNA]</scope>
    <source>
        <strain evidence="1 2">44EHW</strain>
    </source>
</reference>
<keyword evidence="2" id="KW-1185">Reference proteome</keyword>
<dbReference type="Gene3D" id="3.40.50.300">
    <property type="entry name" value="P-loop containing nucleotide triphosphate hydrolases"/>
    <property type="match status" value="1"/>
</dbReference>
<organism evidence="1 2">
    <name type="scientific">Actinokineospora bangkokensis</name>
    <dbReference type="NCBI Taxonomy" id="1193682"/>
    <lineage>
        <taxon>Bacteria</taxon>
        <taxon>Bacillati</taxon>
        <taxon>Actinomycetota</taxon>
        <taxon>Actinomycetes</taxon>
        <taxon>Pseudonocardiales</taxon>
        <taxon>Pseudonocardiaceae</taxon>
        <taxon>Actinokineospora</taxon>
    </lineage>
</organism>
<gene>
    <name evidence="1" type="ORF">BJP25_22585</name>
</gene>
<name>A0A1Q9LJV8_9PSEU</name>
<dbReference type="GO" id="GO:0016740">
    <property type="term" value="F:transferase activity"/>
    <property type="evidence" value="ECO:0007669"/>
    <property type="project" value="UniProtKB-KW"/>
</dbReference>
<evidence type="ECO:0000313" key="2">
    <source>
        <dbReference type="Proteomes" id="UP000186040"/>
    </source>
</evidence>
<dbReference type="STRING" id="1193682.BJP25_22585"/>
<protein>
    <submittedName>
        <fullName evidence="1">Phosphotransferase</fullName>
    </submittedName>
</protein>
<dbReference type="SUPFAM" id="SSF52540">
    <property type="entry name" value="P-loop containing nucleoside triphosphate hydrolases"/>
    <property type="match status" value="1"/>
</dbReference>
<accession>A0A1Q9LJV8</accession>
<dbReference type="Pfam" id="PF13671">
    <property type="entry name" value="AAA_33"/>
    <property type="match status" value="1"/>
</dbReference>
<keyword evidence="1" id="KW-0808">Transferase</keyword>
<evidence type="ECO:0000313" key="1">
    <source>
        <dbReference type="EMBL" id="OLR92300.1"/>
    </source>
</evidence>
<sequence>MFGFTEVDGRPAPAVYLVVGVPGSGKSTVARELARRFPLAAHVEVDLLQEMLVAGRADPGPSPEPEADRQLFLRARGAALLARSFHAAGVVPVIDDVVVRAAHLDYYREQLHGLPVRLVVLAPEPEEVAARLAGRDKRLPVDWSFLDAVLREEIADQGRWIDSTHLDVDQTVVLALADQQLRI</sequence>
<dbReference type="Proteomes" id="UP000186040">
    <property type="component" value="Unassembled WGS sequence"/>
</dbReference>
<comment type="caution">
    <text evidence="1">The sequence shown here is derived from an EMBL/GenBank/DDBJ whole genome shotgun (WGS) entry which is preliminary data.</text>
</comment>
<dbReference type="RefSeq" id="WP_075976188.1">
    <property type="nucleotide sequence ID" value="NZ_MKQR01000017.1"/>
</dbReference>
<dbReference type="EMBL" id="MKQR01000017">
    <property type="protein sequence ID" value="OLR92300.1"/>
    <property type="molecule type" value="Genomic_DNA"/>
</dbReference>
<dbReference type="AlphaFoldDB" id="A0A1Q9LJV8"/>